<proteinExistence type="predicted"/>
<feature type="compositionally biased region" description="Low complexity" evidence="1">
    <location>
        <begin position="19"/>
        <end position="33"/>
    </location>
</feature>
<accession>A0A7W8F2D4</accession>
<dbReference type="OrthoDB" id="3293636at2"/>
<comment type="caution">
    <text evidence="2">The sequence shown here is derived from an EMBL/GenBank/DDBJ whole genome shotgun (WGS) entry which is preliminary data.</text>
</comment>
<evidence type="ECO:0000256" key="1">
    <source>
        <dbReference type="SAM" id="MobiDB-lite"/>
    </source>
</evidence>
<feature type="region of interest" description="Disordered" evidence="1">
    <location>
        <begin position="1"/>
        <end position="36"/>
    </location>
</feature>
<organism evidence="2 3">
    <name type="scientific">Streptomyces eurocidicus</name>
    <name type="common">Streptoverticillium eurocidicus</name>
    <dbReference type="NCBI Taxonomy" id="66423"/>
    <lineage>
        <taxon>Bacteria</taxon>
        <taxon>Bacillati</taxon>
        <taxon>Actinomycetota</taxon>
        <taxon>Actinomycetes</taxon>
        <taxon>Kitasatosporales</taxon>
        <taxon>Streptomycetaceae</taxon>
        <taxon>Streptomyces</taxon>
    </lineage>
</organism>
<protein>
    <submittedName>
        <fullName evidence="2">Uncharacterized protein</fullName>
    </submittedName>
</protein>
<dbReference type="Proteomes" id="UP000528608">
    <property type="component" value="Unassembled WGS sequence"/>
</dbReference>
<dbReference type="RefSeq" id="WP_146045586.1">
    <property type="nucleotide sequence ID" value="NZ_JACHJF010000007.1"/>
</dbReference>
<reference evidence="2 3" key="1">
    <citation type="submission" date="2020-08" db="EMBL/GenBank/DDBJ databases">
        <title>Genomic Encyclopedia of Type Strains, Phase III (KMG-III): the genomes of soil and plant-associated and newly described type strains.</title>
        <authorList>
            <person name="Whitman W."/>
        </authorList>
    </citation>
    <scope>NUCLEOTIDE SEQUENCE [LARGE SCALE GENOMIC DNA]</scope>
    <source>
        <strain evidence="2 3">CECT 3259</strain>
    </source>
</reference>
<evidence type="ECO:0000313" key="3">
    <source>
        <dbReference type="Proteomes" id="UP000528608"/>
    </source>
</evidence>
<sequence length="105" mass="11115">MTVKEPAPAGERRADDPRGTGSRGASARPGAAGEVKSFRVRGGRAVFGPGGSTAALVSATPDEGRQMRVWKQTAWIRVDFVAGTRTSSVFVTWNGHPPHVRTVES</sequence>
<gene>
    <name evidence="2" type="ORF">FHS36_002820</name>
</gene>
<name>A0A7W8F2D4_STREU</name>
<dbReference type="EMBL" id="JACHJF010000007">
    <property type="protein sequence ID" value="MBB5119387.1"/>
    <property type="molecule type" value="Genomic_DNA"/>
</dbReference>
<evidence type="ECO:0000313" key="2">
    <source>
        <dbReference type="EMBL" id="MBB5119387.1"/>
    </source>
</evidence>
<dbReference type="AlphaFoldDB" id="A0A7W8F2D4"/>